<dbReference type="AlphaFoldDB" id="A0A2S7VHY2"/>
<dbReference type="EMBL" id="MSCJ01000003">
    <property type="protein sequence ID" value="PQJ61767.1"/>
    <property type="molecule type" value="Genomic_DNA"/>
</dbReference>
<evidence type="ECO:0000313" key="2">
    <source>
        <dbReference type="Proteomes" id="UP000238730"/>
    </source>
</evidence>
<reference evidence="1 2" key="1">
    <citation type="submission" date="2016-12" db="EMBL/GenBank/DDBJ databases">
        <title>Diversity of luminous bacteria.</title>
        <authorList>
            <person name="Yoshizawa S."/>
            <person name="Kogure K."/>
        </authorList>
    </citation>
    <scope>NUCLEOTIDE SEQUENCE [LARGE SCALE GENOMIC DNA]</scope>
    <source>
        <strain evidence="1 2">LC1-200</strain>
    </source>
</reference>
<name>A0A2S7VHY2_PHOAN</name>
<dbReference type="Proteomes" id="UP000238730">
    <property type="component" value="Unassembled WGS sequence"/>
</dbReference>
<gene>
    <name evidence="1" type="ORF">BTO08_15880</name>
</gene>
<dbReference type="RefSeq" id="WP_105061637.1">
    <property type="nucleotide sequence ID" value="NZ_MSCJ01000003.1"/>
</dbReference>
<accession>A0A2S7VHY2</accession>
<protein>
    <submittedName>
        <fullName evidence="1">Uncharacterized protein</fullName>
    </submittedName>
</protein>
<dbReference type="OrthoDB" id="5600865at2"/>
<organism evidence="1 2">
    <name type="scientific">Photobacterium angustum</name>
    <dbReference type="NCBI Taxonomy" id="661"/>
    <lineage>
        <taxon>Bacteria</taxon>
        <taxon>Pseudomonadati</taxon>
        <taxon>Pseudomonadota</taxon>
        <taxon>Gammaproteobacteria</taxon>
        <taxon>Vibrionales</taxon>
        <taxon>Vibrionaceae</taxon>
        <taxon>Photobacterium</taxon>
    </lineage>
</organism>
<proteinExistence type="predicted"/>
<sequence>METSKENLLTVLKKECKLYLSIPEYEQQQKRDKKNFIYGLMAACRVVGISFEELNSIIESMPQPSKFKDIDEHFAIPTYVRNEVEIKL</sequence>
<evidence type="ECO:0000313" key="1">
    <source>
        <dbReference type="EMBL" id="PQJ61767.1"/>
    </source>
</evidence>
<comment type="caution">
    <text evidence="1">The sequence shown here is derived from an EMBL/GenBank/DDBJ whole genome shotgun (WGS) entry which is preliminary data.</text>
</comment>